<keyword evidence="2" id="KW-0067">ATP-binding</keyword>
<dbReference type="EMBL" id="LAXJ01000027">
    <property type="protein sequence ID" value="KRS10778.1"/>
    <property type="molecule type" value="Genomic_DNA"/>
</dbReference>
<dbReference type="RefSeq" id="WP_057796519.1">
    <property type="nucleotide sequence ID" value="NZ_LAXJ01000027.1"/>
</dbReference>
<dbReference type="AlphaFoldDB" id="A0A0T5NPC8"/>
<dbReference type="Pfam" id="PF13614">
    <property type="entry name" value="AAA_31"/>
    <property type="match status" value="1"/>
</dbReference>
<keyword evidence="1" id="KW-0547">Nucleotide-binding</keyword>
<dbReference type="InterPro" id="IPR027417">
    <property type="entry name" value="P-loop_NTPase"/>
</dbReference>
<dbReference type="STRING" id="1641875.XM53_19815"/>
<dbReference type="InterPro" id="IPR050625">
    <property type="entry name" value="ParA/MinD_ATPase"/>
</dbReference>
<dbReference type="GO" id="GO:0005829">
    <property type="term" value="C:cytosol"/>
    <property type="evidence" value="ECO:0007669"/>
    <property type="project" value="TreeGrafter"/>
</dbReference>
<feature type="domain" description="AAA" evidence="3">
    <location>
        <begin position="161"/>
        <end position="312"/>
    </location>
</feature>
<dbReference type="Gene3D" id="3.40.50.2300">
    <property type="match status" value="1"/>
</dbReference>
<reference evidence="4 5" key="1">
    <citation type="submission" date="2015-04" db="EMBL/GenBank/DDBJ databases">
        <title>The draft genome sequence of Roseovarius sp.R12b.</title>
        <authorList>
            <person name="Li G."/>
            <person name="Lai Q."/>
            <person name="Shao Z."/>
            <person name="Yan P."/>
        </authorList>
    </citation>
    <scope>NUCLEOTIDE SEQUENCE [LARGE SCALE GENOMIC DNA]</scope>
    <source>
        <strain evidence="4 5">R12B</strain>
    </source>
</reference>
<accession>A0A0T5NPC8</accession>
<dbReference type="GO" id="GO:0016887">
    <property type="term" value="F:ATP hydrolysis activity"/>
    <property type="evidence" value="ECO:0007669"/>
    <property type="project" value="TreeGrafter"/>
</dbReference>
<dbReference type="InterPro" id="IPR025669">
    <property type="entry name" value="AAA_dom"/>
</dbReference>
<dbReference type="GO" id="GO:0051782">
    <property type="term" value="P:negative regulation of cell division"/>
    <property type="evidence" value="ECO:0007669"/>
    <property type="project" value="TreeGrafter"/>
</dbReference>
<dbReference type="PANTHER" id="PTHR43384:SF6">
    <property type="entry name" value="SEPTUM SITE-DETERMINING PROTEIN MIND HOMOLOG, CHLOROPLASTIC"/>
    <property type="match status" value="1"/>
</dbReference>
<dbReference type="InterPro" id="IPR011006">
    <property type="entry name" value="CheY-like_superfamily"/>
</dbReference>
<dbReference type="PANTHER" id="PTHR43384">
    <property type="entry name" value="SEPTUM SITE-DETERMINING PROTEIN MIND HOMOLOG, CHLOROPLASTIC-RELATED"/>
    <property type="match status" value="1"/>
</dbReference>
<sequence length="413" mass="44693">MSSVQKQPESSPITACTISRDVQDFDLLIEDMETALGEAWGDLGFAEALAFFNQPEADGLEFVALAIDASDEDEIGLLSEIITMAKARGIKVILIAEDVSPASLHQLLRQGADEFVPYPLPENELQAAIDRLHRTEAAAPAATAAAPFGDTSRAGDGVLLAVQGLAGGTGATTLAVNLAWELASVSKNDAPRVCILDLGLQTGSVATYLDLPRKDVVYEMWADTDSMDEDIFKQALVPFEDKLWVLTAPTDILPLDMITSEDVQRVLDLARAKFDYVIVDMPSTLVQWTETVLHSAQIYFTTLELDMRSAQNALRLKRALRSEDLPIEKLRFCLNRAPKFTDLNGKSRVKRLAESLEISIEVQLPDGGKPVMQAGDHGTPLASAAAKNPLRKEIAKLAASLHALGQSDAEQAA</sequence>
<proteinExistence type="predicted"/>
<dbReference type="Gene3D" id="3.40.50.300">
    <property type="entry name" value="P-loop containing nucleotide triphosphate hydrolases"/>
    <property type="match status" value="1"/>
</dbReference>
<protein>
    <submittedName>
        <fullName evidence="4">Pilus assembly protein CpaE</fullName>
    </submittedName>
</protein>
<evidence type="ECO:0000256" key="2">
    <source>
        <dbReference type="ARBA" id="ARBA00022840"/>
    </source>
</evidence>
<organism evidence="4 5">
    <name type="scientific">Roseovarius atlanticus</name>
    <dbReference type="NCBI Taxonomy" id="1641875"/>
    <lineage>
        <taxon>Bacteria</taxon>
        <taxon>Pseudomonadati</taxon>
        <taxon>Pseudomonadota</taxon>
        <taxon>Alphaproteobacteria</taxon>
        <taxon>Rhodobacterales</taxon>
        <taxon>Roseobacteraceae</taxon>
        <taxon>Roseovarius</taxon>
    </lineage>
</organism>
<dbReference type="Proteomes" id="UP000051295">
    <property type="component" value="Unassembled WGS sequence"/>
</dbReference>
<evidence type="ECO:0000313" key="4">
    <source>
        <dbReference type="EMBL" id="KRS10778.1"/>
    </source>
</evidence>
<dbReference type="GO" id="GO:0009898">
    <property type="term" value="C:cytoplasmic side of plasma membrane"/>
    <property type="evidence" value="ECO:0007669"/>
    <property type="project" value="TreeGrafter"/>
</dbReference>
<dbReference type="PATRIC" id="fig|1641875.4.peg.2504"/>
<evidence type="ECO:0000256" key="1">
    <source>
        <dbReference type="ARBA" id="ARBA00022741"/>
    </source>
</evidence>
<comment type="caution">
    <text evidence="4">The sequence shown here is derived from an EMBL/GenBank/DDBJ whole genome shotgun (WGS) entry which is preliminary data.</text>
</comment>
<gene>
    <name evidence="4" type="ORF">XM53_19815</name>
</gene>
<evidence type="ECO:0000313" key="5">
    <source>
        <dbReference type="Proteomes" id="UP000051295"/>
    </source>
</evidence>
<name>A0A0T5NPC8_9RHOB</name>
<evidence type="ECO:0000259" key="3">
    <source>
        <dbReference type="Pfam" id="PF13614"/>
    </source>
</evidence>
<dbReference type="SUPFAM" id="SSF52540">
    <property type="entry name" value="P-loop containing nucleoside triphosphate hydrolases"/>
    <property type="match status" value="1"/>
</dbReference>
<dbReference type="OrthoDB" id="8281972at2"/>
<dbReference type="GO" id="GO:0005524">
    <property type="term" value="F:ATP binding"/>
    <property type="evidence" value="ECO:0007669"/>
    <property type="project" value="UniProtKB-KW"/>
</dbReference>
<dbReference type="SUPFAM" id="SSF52172">
    <property type="entry name" value="CheY-like"/>
    <property type="match status" value="1"/>
</dbReference>
<keyword evidence="5" id="KW-1185">Reference proteome</keyword>